<evidence type="ECO:0000313" key="2">
    <source>
        <dbReference type="Proteomes" id="UP000700334"/>
    </source>
</evidence>
<evidence type="ECO:0000313" key="1">
    <source>
        <dbReference type="EMBL" id="KAG8507526.1"/>
    </source>
</evidence>
<dbReference type="Proteomes" id="UP000700334">
    <property type="component" value="Unassembled WGS sequence"/>
</dbReference>
<comment type="caution">
    <text evidence="1">The sequence shown here is derived from an EMBL/GenBank/DDBJ whole genome shotgun (WGS) entry which is preliminary data.</text>
</comment>
<dbReference type="Gene3D" id="1.25.40.90">
    <property type="match status" value="1"/>
</dbReference>
<keyword evidence="2" id="KW-1185">Reference proteome</keyword>
<dbReference type="OrthoDB" id="118154at2759"/>
<dbReference type="EMBL" id="JAGFMF010012102">
    <property type="protein sequence ID" value="KAG8507526.1"/>
    <property type="molecule type" value="Genomic_DNA"/>
</dbReference>
<accession>A0A8J5ZUK9</accession>
<gene>
    <name evidence="1" type="ORF">J0S82_013228</name>
</gene>
<protein>
    <submittedName>
        <fullName evidence="1">AP-4 complex accessory subunit Tepsin</fullName>
    </submittedName>
</protein>
<name>A0A8J5ZUK9_GALPY</name>
<organism evidence="1 2">
    <name type="scientific">Galemys pyrenaicus</name>
    <name type="common">Iberian desman</name>
    <name type="synonym">Pyrenean desman</name>
    <dbReference type="NCBI Taxonomy" id="202257"/>
    <lineage>
        <taxon>Eukaryota</taxon>
        <taxon>Metazoa</taxon>
        <taxon>Chordata</taxon>
        <taxon>Craniata</taxon>
        <taxon>Vertebrata</taxon>
        <taxon>Euteleostomi</taxon>
        <taxon>Mammalia</taxon>
        <taxon>Eutheria</taxon>
        <taxon>Laurasiatheria</taxon>
        <taxon>Eulipotyphla</taxon>
        <taxon>Talpidae</taxon>
        <taxon>Galemys</taxon>
    </lineage>
</organism>
<sequence>MAAAPPLRDRLSFLHRALSPAARGGAALDSLAGPLALQLPVLLKGTSDDEVPCPGYLFEEISSILPASGVGAEGAEQGPGVSCGVLVLGWR</sequence>
<proteinExistence type="predicted"/>
<reference evidence="1" key="1">
    <citation type="journal article" date="2021" name="Evol. Appl.">
        <title>The genome of the Pyrenean desman and the effects of bottlenecks and inbreeding on the genomic landscape of an endangered species.</title>
        <authorList>
            <person name="Escoda L."/>
            <person name="Castresana J."/>
        </authorList>
    </citation>
    <scope>NUCLEOTIDE SEQUENCE</scope>
    <source>
        <strain evidence="1">IBE-C5619</strain>
    </source>
</reference>
<dbReference type="AlphaFoldDB" id="A0A8J5ZUK9"/>
<dbReference type="InterPro" id="IPR008942">
    <property type="entry name" value="ENTH_VHS"/>
</dbReference>